<dbReference type="InterPro" id="IPR001375">
    <property type="entry name" value="Peptidase_S9_cat"/>
</dbReference>
<dbReference type="InterPro" id="IPR029058">
    <property type="entry name" value="AB_hydrolase_fold"/>
</dbReference>
<comment type="subunit">
    <text evidence="4">Homotetramer.</text>
</comment>
<dbReference type="InterPro" id="IPR057670">
    <property type="entry name" value="SH3_retrovirus"/>
</dbReference>
<comment type="function">
    <text evidence="8">Catalyzes the hydrolysis of the N-terminal peptide bond of an N-acetylated peptide to generate an N-acetylated amino acid and a peptide with a free N-terminus.</text>
</comment>
<dbReference type="Pfam" id="PF25597">
    <property type="entry name" value="SH3_retrovirus"/>
    <property type="match status" value="1"/>
</dbReference>
<keyword evidence="7" id="KW-0378">Hydrolase</keyword>
<evidence type="ECO:0000259" key="13">
    <source>
        <dbReference type="Pfam" id="PF25597"/>
    </source>
</evidence>
<feature type="region of interest" description="Disordered" evidence="9">
    <location>
        <begin position="1024"/>
        <end position="1065"/>
    </location>
</feature>
<feature type="domain" description="Acylamino-acid-releasing enzyme N-terminal" evidence="12">
    <location>
        <begin position="1264"/>
        <end position="1316"/>
    </location>
</feature>
<dbReference type="EC" id="3.4.19.1" evidence="5"/>
<name>A0AAQ3SQF6_PASNO</name>
<evidence type="ECO:0000313" key="15">
    <source>
        <dbReference type="Proteomes" id="UP001341281"/>
    </source>
</evidence>
<organism evidence="14 15">
    <name type="scientific">Paspalum notatum var. saurae</name>
    <dbReference type="NCBI Taxonomy" id="547442"/>
    <lineage>
        <taxon>Eukaryota</taxon>
        <taxon>Viridiplantae</taxon>
        <taxon>Streptophyta</taxon>
        <taxon>Embryophyta</taxon>
        <taxon>Tracheophyta</taxon>
        <taxon>Spermatophyta</taxon>
        <taxon>Magnoliopsida</taxon>
        <taxon>Liliopsida</taxon>
        <taxon>Poales</taxon>
        <taxon>Poaceae</taxon>
        <taxon>PACMAD clade</taxon>
        <taxon>Panicoideae</taxon>
        <taxon>Andropogonodae</taxon>
        <taxon>Paspaleae</taxon>
        <taxon>Paspalinae</taxon>
        <taxon>Paspalum</taxon>
    </lineage>
</organism>
<dbReference type="GO" id="GO:0006508">
    <property type="term" value="P:proteolysis"/>
    <property type="evidence" value="ECO:0007669"/>
    <property type="project" value="InterPro"/>
</dbReference>
<dbReference type="SUPFAM" id="SSF53474">
    <property type="entry name" value="alpha/beta-Hydrolases"/>
    <property type="match status" value="2"/>
</dbReference>
<evidence type="ECO:0000256" key="7">
    <source>
        <dbReference type="ARBA" id="ARBA00022801"/>
    </source>
</evidence>
<comment type="similarity">
    <text evidence="3">Belongs to the peptidase S9C family.</text>
</comment>
<evidence type="ECO:0000259" key="11">
    <source>
        <dbReference type="Pfam" id="PF07727"/>
    </source>
</evidence>
<evidence type="ECO:0000256" key="9">
    <source>
        <dbReference type="SAM" id="MobiDB-lite"/>
    </source>
</evidence>
<dbReference type="Pfam" id="PF19283">
    <property type="entry name" value="APEH_N"/>
    <property type="match status" value="3"/>
</dbReference>
<sequence length="2071" mass="228791">MVALPTAFITCAKFHCRSPTTGANLLLVSASPSRARAPSSYRARAPAPPRGALLRLSKVSLRSIAMATAQTSEEAVGNGLPLGMDPTMVDEYASQSKLLQEFTKIPSFGKAWVFNSKDENTSRAVVSISQSDLLANKRRKFLLNSHISKTASNSVNFQWSPFPTEINGVSAVIPSPSGEKLLLVRNSEDDSPTKLEIWGPCQLENEIHIAKSVHGSLYTDEWFEGISWNQEETFIAYVAEEPPQPKPVFNDYGFKKEGSSEKDCKSWKGEGDWEETWGETYSKKRIPALFVVNISSGEVRAVKGIPRSLSVGQVIWAPSSSYSLVFVAWSSDNGFQGTPRKLGIKYCYNRPCALFVAPDPFREETVEPSTEGNKSETTATLKLTAGLSSAFFPRFSPDGKYLVFISTKSAVDSGAHYATNSMHRIEWPTDGKLDESLAVADVVPVVMCPKDNCFPGLYCSGLLRDPWLTDGRTMILSSVWGSREVILSVNVVSCDVSRVTPQDSDYSWNALALDKNNILAVSSSLITLPQIYYGIKASQIESHWEWQEVSTPFPKPSDKISSILAEHEVSILKIPISNPSDKLANGAKLPFEAIFVSHKDSASNPTIVVLHGGPHSVYPSSYSKSLAFLFSQGYNLLVVNYRGSLGFGEEALQSLPGNIGSQDVNDVLTALDLVTKRGLIDPSRVAVVGGSHGDTFVAAAARNPVCNLSLMVGTTDIPDWCFVEIYGKEGKKYFSESPSVDDLCLFHQKSPISHISKVKTPTLFLLGAQDLRVPVSNGLQSQWWRRFCRPETLRRCCCDGDDSKGFVYRWPQHCMAPPQMPAAASGEMKAKVCSLEGELAAAVARNFELESEADAAGNEMAAVKMELEMLQAKVVEGSRKIEKVFEKLAEILTTKELVKMAQLFLERKKTTMLGNLINLARPEKDHRPSMGKLDPRAVKCIFVGYSSMQKGYKCWNPSERRLFVSMDVTFRESESFYGEKTDLSFMSEFNSVESDEARREGENNGVTNIPTMKNLKTMEAVISGSSSQPRMEAEIGESNPTPCEHNSEVRSKAGKPRVRYGFEDDDDDENDIANYVSYESLSPSYKAFLASLQVAAIPRNWKEAKQDPKWKEAMLEELAALEKNKTWDLVPFPVGKKVVNCKWVYTVKQNPNGKIERYKARLVAKGYSQTYGIDYDETFAPVAKMSTYARALKERGIESKTIVFPEDIHGIDNNKLAQIYKFWTAGLVYSYGAALSVLKRKIRHYYLHGYTTIWIIKLCNSWEKEKPLGMDAMMSEEYASQSKLLQEFTNVPTIDSAWILKTSNGMDTFLCLQLSHTSPKIHIHLPFIKTVLALIAEERSTVMLSISQADLLANSNRKYIMYSHVTRAGTNSLDFQWSPFPTEMTGVSAIVPSPSGSKLLLVKNGEKGCPTKLEIVDQSHVEKQILVGQSTHGPLYTDEWFHGISWNQEETLIAYIAEAPAQPRPAFNRSGFKKEGFSQEDCNTWKGQGDWEEDWGERYSKKGRPSLFVLDIASGEVRAVQGIATSLSVGQVVWAPALSSGSQKYLVFVGWLEHNGFQNTARKLGIKYCSNRPCALYAIPCPFEGPPGYENTPISDGKSDSGVVMCNLTTSFSSAFFPRFSPDGKLLVFLSSKQAVDSGAHNATDSLHMINWPSPSKWKMDKDFDVIEVVPVVMCPEDGCFPGLYCSSSVLSNPWLSDGRTMILTSAWRCTEVILSIDVLSGKVIRITPEDSYYSWSALAIDGDDVLAVSSSPIDPPSIRYGHKVTPKGQAHRWNWDEITSPLTTASNKVKDLLSHHSVRILKIPVAHPSHDLSYGGKLPFEAIFVSCKDSSHSPTVVILHGGPHSVSVSSYVRSSAFLASLGFNLLIVNYRGTPGFGEEALQSLPGKVGSQDVQDCLTALDYTIKEELIDASKVAVVGISHGGFLTTHLIGQAPDRFAVGAARNPVCNLSLMIGTTDIPDWCYTVACGTEGRQYASESPSPEHIRLFYQKSPIAHVSKVKAPLLMLLGGADLRVPISNGLQYARSLRERGSEVKIMMFPEDIHEINIPRSDFESFINIGVWFKKHLNAAA</sequence>
<feature type="domain" description="Peptidase S9 prolyl oligopeptidase catalytic" evidence="10">
    <location>
        <begin position="1856"/>
        <end position="2068"/>
    </location>
</feature>
<dbReference type="GO" id="GO:0008242">
    <property type="term" value="F:omega peptidase activity"/>
    <property type="evidence" value="ECO:0007669"/>
    <property type="project" value="UniProtKB-EC"/>
</dbReference>
<dbReference type="Proteomes" id="UP001341281">
    <property type="component" value="Chromosome 02"/>
</dbReference>
<evidence type="ECO:0000259" key="10">
    <source>
        <dbReference type="Pfam" id="PF00326"/>
    </source>
</evidence>
<evidence type="ECO:0000256" key="8">
    <source>
        <dbReference type="ARBA" id="ARBA00053183"/>
    </source>
</evidence>
<dbReference type="Pfam" id="PF07727">
    <property type="entry name" value="RVT_2"/>
    <property type="match status" value="1"/>
</dbReference>
<evidence type="ECO:0000256" key="5">
    <source>
        <dbReference type="ARBA" id="ARBA00012917"/>
    </source>
</evidence>
<reference evidence="14 15" key="1">
    <citation type="submission" date="2024-02" db="EMBL/GenBank/DDBJ databases">
        <title>High-quality chromosome-scale genome assembly of Pensacola bahiagrass (Paspalum notatum Flugge var. saurae).</title>
        <authorList>
            <person name="Vega J.M."/>
            <person name="Podio M."/>
            <person name="Orjuela J."/>
            <person name="Siena L.A."/>
            <person name="Pessino S.C."/>
            <person name="Combes M.C."/>
            <person name="Mariac C."/>
            <person name="Albertini E."/>
            <person name="Pupilli F."/>
            <person name="Ortiz J.P.A."/>
            <person name="Leblanc O."/>
        </authorList>
    </citation>
    <scope>NUCLEOTIDE SEQUENCE [LARGE SCALE GENOMIC DNA]</scope>
    <source>
        <strain evidence="14">R1</strain>
        <tissue evidence="14">Leaf</tissue>
    </source>
</reference>
<comment type="subcellular location">
    <subcellularLocation>
        <location evidence="2">Cytoplasm</location>
    </subcellularLocation>
</comment>
<keyword evidence="15" id="KW-1185">Reference proteome</keyword>
<dbReference type="InterPro" id="IPR045550">
    <property type="entry name" value="AARE_N"/>
</dbReference>
<dbReference type="PANTHER" id="PTHR42776:SF18">
    <property type="entry name" value="ACYLAMINO-ACID-RELEASING ENZYME 2"/>
    <property type="match status" value="1"/>
</dbReference>
<evidence type="ECO:0000256" key="1">
    <source>
        <dbReference type="ARBA" id="ARBA00000721"/>
    </source>
</evidence>
<dbReference type="GO" id="GO:0004252">
    <property type="term" value="F:serine-type endopeptidase activity"/>
    <property type="evidence" value="ECO:0007669"/>
    <property type="project" value="TreeGrafter"/>
</dbReference>
<dbReference type="EMBL" id="CP144746">
    <property type="protein sequence ID" value="WVZ58979.1"/>
    <property type="molecule type" value="Genomic_DNA"/>
</dbReference>
<feature type="domain" description="Acylamino-acid-releasing enzyme N-terminal" evidence="12">
    <location>
        <begin position="80"/>
        <end position="560"/>
    </location>
</feature>
<keyword evidence="6" id="KW-0963">Cytoplasm</keyword>
<dbReference type="Gene3D" id="3.40.50.1820">
    <property type="entry name" value="alpha/beta hydrolase"/>
    <property type="match status" value="2"/>
</dbReference>
<comment type="catalytic activity">
    <reaction evidence="1">
        <text>Cleavage of an N-acetyl or N-formyl amino acid from the N-terminus of a polypeptide.</text>
        <dbReference type="EC" id="3.4.19.1"/>
    </reaction>
</comment>
<proteinExistence type="inferred from homology"/>
<dbReference type="SUPFAM" id="SSF82171">
    <property type="entry name" value="DPP6 N-terminal domain-like"/>
    <property type="match status" value="2"/>
</dbReference>
<evidence type="ECO:0000259" key="12">
    <source>
        <dbReference type="Pfam" id="PF19283"/>
    </source>
</evidence>
<evidence type="ECO:0000256" key="6">
    <source>
        <dbReference type="ARBA" id="ARBA00022490"/>
    </source>
</evidence>
<dbReference type="FunFam" id="3.40.50.1820:FF:000146">
    <property type="entry name" value="Acylamino-acid-releasing enzyme"/>
    <property type="match status" value="1"/>
</dbReference>
<feature type="domain" description="Peptidase S9 prolyl oligopeptidase catalytic" evidence="10">
    <location>
        <begin position="621"/>
        <end position="780"/>
    </location>
</feature>
<protein>
    <recommendedName>
        <fullName evidence="5">acylaminoacyl-peptidase</fullName>
        <ecNumber evidence="5">3.4.19.1</ecNumber>
    </recommendedName>
</protein>
<feature type="domain" description="Retroviral polymerase SH3-like" evidence="13">
    <location>
        <begin position="929"/>
        <end position="981"/>
    </location>
</feature>
<dbReference type="GO" id="GO:0005737">
    <property type="term" value="C:cytoplasm"/>
    <property type="evidence" value="ECO:0007669"/>
    <property type="project" value="UniProtKB-SubCell"/>
</dbReference>
<feature type="domain" description="Acylamino-acid-releasing enzyme N-terminal" evidence="12">
    <location>
        <begin position="1329"/>
        <end position="1791"/>
    </location>
</feature>
<evidence type="ECO:0000256" key="4">
    <source>
        <dbReference type="ARBA" id="ARBA00011881"/>
    </source>
</evidence>
<evidence type="ECO:0000256" key="2">
    <source>
        <dbReference type="ARBA" id="ARBA00004496"/>
    </source>
</evidence>
<dbReference type="InterPro" id="IPR013103">
    <property type="entry name" value="RVT_2"/>
</dbReference>
<gene>
    <name evidence="14" type="ORF">U9M48_009193</name>
</gene>
<accession>A0AAQ3SQF6</accession>
<dbReference type="Pfam" id="PF00326">
    <property type="entry name" value="Peptidase_S9"/>
    <property type="match status" value="2"/>
</dbReference>
<evidence type="ECO:0000313" key="14">
    <source>
        <dbReference type="EMBL" id="WVZ58979.1"/>
    </source>
</evidence>
<feature type="domain" description="Reverse transcriptase Ty1/copia-type" evidence="11">
    <location>
        <begin position="1124"/>
        <end position="1187"/>
    </location>
</feature>
<dbReference type="PANTHER" id="PTHR42776">
    <property type="entry name" value="SERINE PEPTIDASE S9 FAMILY MEMBER"/>
    <property type="match status" value="1"/>
</dbReference>
<evidence type="ECO:0000256" key="3">
    <source>
        <dbReference type="ARBA" id="ARBA00010040"/>
    </source>
</evidence>